<organism evidence="2 3">
    <name type="scientific">Halanaerobium polyolivorans</name>
    <dbReference type="NCBI Taxonomy" id="2886943"/>
    <lineage>
        <taxon>Bacteria</taxon>
        <taxon>Bacillati</taxon>
        <taxon>Bacillota</taxon>
        <taxon>Clostridia</taxon>
        <taxon>Halanaerobiales</taxon>
        <taxon>Halanaerobiaceae</taxon>
        <taxon>Halanaerobium</taxon>
    </lineage>
</organism>
<accession>A0AAW4X224</accession>
<dbReference type="Proteomes" id="UP001199296">
    <property type="component" value="Unassembled WGS sequence"/>
</dbReference>
<proteinExistence type="predicted"/>
<feature type="domain" description="YokE-like PH" evidence="1">
    <location>
        <begin position="34"/>
        <end position="127"/>
    </location>
</feature>
<dbReference type="EMBL" id="JAJFAT010000018">
    <property type="protein sequence ID" value="MCC3145812.1"/>
    <property type="molecule type" value="Genomic_DNA"/>
</dbReference>
<keyword evidence="3" id="KW-1185">Reference proteome</keyword>
<dbReference type="Pfam" id="PF14470">
    <property type="entry name" value="bPH_3"/>
    <property type="match status" value="1"/>
</dbReference>
<evidence type="ECO:0000259" key="1">
    <source>
        <dbReference type="Pfam" id="PF14470"/>
    </source>
</evidence>
<evidence type="ECO:0000313" key="3">
    <source>
        <dbReference type="Proteomes" id="UP001199296"/>
    </source>
</evidence>
<gene>
    <name evidence="2" type="ORF">LJ207_10795</name>
</gene>
<name>A0AAW4X224_9FIRM</name>
<sequence length="154" mass="18246">MKTLAEKTNEILESDFDVHHIFKRIVSQESPFTENEEIIELVFIKRKHLDDSDIKSPVQRPAKILVATTHGLVYAEEGFKEIKENYYGYKMKHIYYDKISSLELDICLLHGEFKVETNSSQNPVIELSFNTTQYYEEFEKFIDVVRQKRIKYNS</sequence>
<dbReference type="InterPro" id="IPR039519">
    <property type="entry name" value="YokE-like_PH"/>
</dbReference>
<dbReference type="RefSeq" id="WP_229346512.1">
    <property type="nucleotide sequence ID" value="NZ_JAJFAT010000018.1"/>
</dbReference>
<evidence type="ECO:0000313" key="2">
    <source>
        <dbReference type="EMBL" id="MCC3145812.1"/>
    </source>
</evidence>
<reference evidence="2 3" key="1">
    <citation type="submission" date="2021-10" db="EMBL/GenBank/DDBJ databases">
        <authorList>
            <person name="Grouzdev D.S."/>
            <person name="Pantiukh K.S."/>
            <person name="Krutkina M.S."/>
        </authorList>
    </citation>
    <scope>NUCLEOTIDE SEQUENCE [LARGE SCALE GENOMIC DNA]</scope>
    <source>
        <strain evidence="2 3">Z-7514</strain>
    </source>
</reference>
<dbReference type="AlphaFoldDB" id="A0AAW4X224"/>
<comment type="caution">
    <text evidence="2">The sequence shown here is derived from an EMBL/GenBank/DDBJ whole genome shotgun (WGS) entry which is preliminary data.</text>
</comment>
<protein>
    <submittedName>
        <fullName evidence="2">PH domain-containing protein</fullName>
    </submittedName>
</protein>